<feature type="compositionally biased region" description="Basic residues" evidence="1">
    <location>
        <begin position="414"/>
        <end position="425"/>
    </location>
</feature>
<gene>
    <name evidence="2" type="ORF">PR048_014200</name>
</gene>
<feature type="region of interest" description="Disordered" evidence="1">
    <location>
        <begin position="334"/>
        <end position="358"/>
    </location>
</feature>
<dbReference type="EMBL" id="JARBHB010000005">
    <property type="protein sequence ID" value="KAJ8882392.1"/>
    <property type="molecule type" value="Genomic_DNA"/>
</dbReference>
<comment type="caution">
    <text evidence="2">The sequence shown here is derived from an EMBL/GenBank/DDBJ whole genome shotgun (WGS) entry which is preliminary data.</text>
</comment>
<feature type="region of interest" description="Disordered" evidence="1">
    <location>
        <begin position="1"/>
        <end position="56"/>
    </location>
</feature>
<feature type="region of interest" description="Disordered" evidence="1">
    <location>
        <begin position="414"/>
        <end position="436"/>
    </location>
</feature>
<dbReference type="Proteomes" id="UP001159363">
    <property type="component" value="Chromosome 4"/>
</dbReference>
<keyword evidence="3" id="KW-1185">Reference proteome</keyword>
<evidence type="ECO:0000313" key="3">
    <source>
        <dbReference type="Proteomes" id="UP001159363"/>
    </source>
</evidence>
<feature type="compositionally biased region" description="Polar residues" evidence="1">
    <location>
        <begin position="1"/>
        <end position="10"/>
    </location>
</feature>
<evidence type="ECO:0000256" key="1">
    <source>
        <dbReference type="SAM" id="MobiDB-lite"/>
    </source>
</evidence>
<feature type="compositionally biased region" description="Basic and acidic residues" evidence="1">
    <location>
        <begin position="225"/>
        <end position="242"/>
    </location>
</feature>
<sequence>MSTAISTTSRHVPIHTPSPPPRAIVHTVDGFRAPHESSRRLPSSSESSRRLQAAKPHSSHLKYIMLERDMTSALVTRSDDIKSHLPPTLTFIRSATNYLRGPNTACLKFQVRVEGSTKELIRKALDDSTPIADFQGNKKLIPYCQMWGNTAATDNEYTSELTRLPVAKTIGKLSQHAVTNQSQDPFPERRTGNQRMGRSSRKKPPKETEQRRIARAGGNGRPPRKPADQRHRPARFPREKVRGATQPGIETNSPCWEASSLAAEPPQPRRHKNKGGGGRTNIAILPVADRNTCLREGDITACSGRRLYRLFTGETALAPENITPHYRERDLEALTSSDVEEEPSLPLETAQKRWGKDCSPEVRGSYSLPILTFGYSPASTTKGCGDHDVTDVLDTKKLSRQGTETQNGKVVVIRRRKRKKGKKTRRDASGRYKGKVRRKRTEETSFCVLNSLFDADEHGSGNHVATLRQLTAKRESYPPTGTNGQSRAMPPVTQRSGRRLHIRRCTRLGLAADDQTRTLSNKAPAAAKAFISAADACRYVRKQTNKRTNRPARMAALECERARAAQASSDVGGRRVFLA</sequence>
<organism evidence="2 3">
    <name type="scientific">Dryococelus australis</name>
    <dbReference type="NCBI Taxonomy" id="614101"/>
    <lineage>
        <taxon>Eukaryota</taxon>
        <taxon>Metazoa</taxon>
        <taxon>Ecdysozoa</taxon>
        <taxon>Arthropoda</taxon>
        <taxon>Hexapoda</taxon>
        <taxon>Insecta</taxon>
        <taxon>Pterygota</taxon>
        <taxon>Neoptera</taxon>
        <taxon>Polyneoptera</taxon>
        <taxon>Phasmatodea</taxon>
        <taxon>Verophasmatodea</taxon>
        <taxon>Anareolatae</taxon>
        <taxon>Phasmatidae</taxon>
        <taxon>Eurycanthinae</taxon>
        <taxon>Dryococelus</taxon>
    </lineage>
</organism>
<feature type="region of interest" description="Disordered" evidence="1">
    <location>
        <begin position="175"/>
        <end position="278"/>
    </location>
</feature>
<name>A0ABQ9HDI7_9NEOP</name>
<proteinExistence type="predicted"/>
<accession>A0ABQ9HDI7</accession>
<protein>
    <submittedName>
        <fullName evidence="2">Uncharacterized protein</fullName>
    </submittedName>
</protein>
<feature type="region of interest" description="Disordered" evidence="1">
    <location>
        <begin position="476"/>
        <end position="497"/>
    </location>
</feature>
<evidence type="ECO:0000313" key="2">
    <source>
        <dbReference type="EMBL" id="KAJ8882392.1"/>
    </source>
</evidence>
<reference evidence="2 3" key="1">
    <citation type="submission" date="2023-02" db="EMBL/GenBank/DDBJ databases">
        <title>LHISI_Scaffold_Assembly.</title>
        <authorList>
            <person name="Stuart O.P."/>
            <person name="Cleave R."/>
            <person name="Magrath M.J.L."/>
            <person name="Mikheyev A.S."/>
        </authorList>
    </citation>
    <scope>NUCLEOTIDE SEQUENCE [LARGE SCALE GENOMIC DNA]</scope>
    <source>
        <strain evidence="2">Daus_M_001</strain>
        <tissue evidence="2">Leg muscle</tissue>
    </source>
</reference>